<dbReference type="SMART" id="SM00535">
    <property type="entry name" value="RIBOc"/>
    <property type="match status" value="1"/>
</dbReference>
<name>A0A9P6L7F0_9AGAM</name>
<comment type="caution">
    <text evidence="6">The sequence shown here is derived from an EMBL/GenBank/DDBJ whole genome shotgun (WGS) entry which is preliminary data.</text>
</comment>
<dbReference type="CDD" id="cd00593">
    <property type="entry name" value="RIBOc"/>
    <property type="match status" value="1"/>
</dbReference>
<dbReference type="Pfam" id="PF00035">
    <property type="entry name" value="dsrm"/>
    <property type="match status" value="1"/>
</dbReference>
<evidence type="ECO:0000313" key="7">
    <source>
        <dbReference type="Proteomes" id="UP000736335"/>
    </source>
</evidence>
<reference evidence="6" key="2">
    <citation type="submission" date="2020-11" db="EMBL/GenBank/DDBJ databases">
        <authorList>
            <consortium name="DOE Joint Genome Institute"/>
            <person name="Kuo A."/>
            <person name="Miyauchi S."/>
            <person name="Kiss E."/>
            <person name="Drula E."/>
            <person name="Kohler A."/>
            <person name="Sanchez-Garcia M."/>
            <person name="Andreopoulos B."/>
            <person name="Barry K.W."/>
            <person name="Bonito G."/>
            <person name="Buee M."/>
            <person name="Carver A."/>
            <person name="Chen C."/>
            <person name="Cichocki N."/>
            <person name="Clum A."/>
            <person name="Culley D."/>
            <person name="Crous P.W."/>
            <person name="Fauchery L."/>
            <person name="Girlanda M."/>
            <person name="Hayes R."/>
            <person name="Keri Z."/>
            <person name="Labutti K."/>
            <person name="Lipzen A."/>
            <person name="Lombard V."/>
            <person name="Magnuson J."/>
            <person name="Maillard F."/>
            <person name="Morin E."/>
            <person name="Murat C."/>
            <person name="Nolan M."/>
            <person name="Ohm R."/>
            <person name="Pangilinan J."/>
            <person name="Pereira M."/>
            <person name="Perotto S."/>
            <person name="Peter M."/>
            <person name="Riley R."/>
            <person name="Sitrit Y."/>
            <person name="Stielow B."/>
            <person name="Szollosi G."/>
            <person name="Zifcakova L."/>
            <person name="Stursova M."/>
            <person name="Spatafora J.W."/>
            <person name="Tedersoo L."/>
            <person name="Vaario L.-M."/>
            <person name="Yamada A."/>
            <person name="Yan M."/>
            <person name="Wang P."/>
            <person name="Xu J."/>
            <person name="Bruns T."/>
            <person name="Baldrian P."/>
            <person name="Vilgalys R."/>
            <person name="Henrissat B."/>
            <person name="Grigoriev I.V."/>
            <person name="Hibbett D."/>
            <person name="Nagy L.G."/>
            <person name="Martin F.M."/>
        </authorList>
    </citation>
    <scope>NUCLEOTIDE SEQUENCE</scope>
    <source>
        <strain evidence="6">UH-Tt-Lm1</strain>
    </source>
</reference>
<evidence type="ECO:0000256" key="3">
    <source>
        <dbReference type="SAM" id="MobiDB-lite"/>
    </source>
</evidence>
<organism evidence="6 7">
    <name type="scientific">Thelephora terrestris</name>
    <dbReference type="NCBI Taxonomy" id="56493"/>
    <lineage>
        <taxon>Eukaryota</taxon>
        <taxon>Fungi</taxon>
        <taxon>Dikarya</taxon>
        <taxon>Basidiomycota</taxon>
        <taxon>Agaricomycotina</taxon>
        <taxon>Agaricomycetes</taxon>
        <taxon>Thelephorales</taxon>
        <taxon>Thelephoraceae</taxon>
        <taxon>Thelephora</taxon>
    </lineage>
</organism>
<dbReference type="GO" id="GO:0006396">
    <property type="term" value="P:RNA processing"/>
    <property type="evidence" value="ECO:0007669"/>
    <property type="project" value="InterPro"/>
</dbReference>
<dbReference type="InterPro" id="IPR036389">
    <property type="entry name" value="RNase_III_sf"/>
</dbReference>
<accession>A0A9P6L7F0</accession>
<sequence length="313" mass="34394">MDNIPPLPPIEGELMLEVFTHESLNSRPDALTSDEHGGNVRLATLGEKLLEAAVMTNLFRRRPMYGSKQLKEILDDLVSPHNVDRWTTAYNLKSKLRCAPGLVGKIRSADEGRKLFWAYIGALSIQSEYSVVQDWINQLLEPSEKRVKNEPPPVSIPSPLPQQIGAPPNIAESSRHRLFGQFGNTPTFSQPSPRPVQPPPYIPGNVGSPNVGMSPFMRPGTSQPPPPATKPPPLPPTPGGQQISYLPLFNQTASQRRVAVEYTAQFFGPPHAGKWHVKCMVNNIEKGEGAGPSKQLAKEEAAKQAFYAMGWSN</sequence>
<dbReference type="Gene3D" id="3.30.160.20">
    <property type="match status" value="1"/>
</dbReference>
<feature type="region of interest" description="Disordered" evidence="3">
    <location>
        <begin position="180"/>
        <end position="243"/>
    </location>
</feature>
<evidence type="ECO:0000259" key="4">
    <source>
        <dbReference type="PROSITE" id="PS50137"/>
    </source>
</evidence>
<dbReference type="InterPro" id="IPR014720">
    <property type="entry name" value="dsRBD_dom"/>
</dbReference>
<dbReference type="Gene3D" id="1.10.1520.10">
    <property type="entry name" value="Ribonuclease III domain"/>
    <property type="match status" value="1"/>
</dbReference>
<feature type="compositionally biased region" description="Pro residues" evidence="3">
    <location>
        <begin position="192"/>
        <end position="202"/>
    </location>
</feature>
<evidence type="ECO:0008006" key="8">
    <source>
        <dbReference type="Google" id="ProtNLM"/>
    </source>
</evidence>
<keyword evidence="7" id="KW-1185">Reference proteome</keyword>
<gene>
    <name evidence="6" type="ORF">BJ322DRAFT_1108950</name>
</gene>
<evidence type="ECO:0000259" key="5">
    <source>
        <dbReference type="PROSITE" id="PS50142"/>
    </source>
</evidence>
<feature type="domain" description="DRBM" evidence="4">
    <location>
        <begin position="241"/>
        <end position="311"/>
    </location>
</feature>
<feature type="compositionally biased region" description="Pro residues" evidence="3">
    <location>
        <begin position="222"/>
        <end position="238"/>
    </location>
</feature>
<evidence type="ECO:0000256" key="1">
    <source>
        <dbReference type="ARBA" id="ARBA00022884"/>
    </source>
</evidence>
<dbReference type="SUPFAM" id="SSF54768">
    <property type="entry name" value="dsRNA-binding domain-like"/>
    <property type="match status" value="1"/>
</dbReference>
<dbReference type="EMBL" id="WIUZ02000007">
    <property type="protein sequence ID" value="KAF9785504.1"/>
    <property type="molecule type" value="Genomic_DNA"/>
</dbReference>
<reference evidence="6" key="1">
    <citation type="journal article" date="2020" name="Nat. Commun.">
        <title>Large-scale genome sequencing of mycorrhizal fungi provides insights into the early evolution of symbiotic traits.</title>
        <authorList>
            <person name="Miyauchi S."/>
            <person name="Kiss E."/>
            <person name="Kuo A."/>
            <person name="Drula E."/>
            <person name="Kohler A."/>
            <person name="Sanchez-Garcia M."/>
            <person name="Morin E."/>
            <person name="Andreopoulos B."/>
            <person name="Barry K.W."/>
            <person name="Bonito G."/>
            <person name="Buee M."/>
            <person name="Carver A."/>
            <person name="Chen C."/>
            <person name="Cichocki N."/>
            <person name="Clum A."/>
            <person name="Culley D."/>
            <person name="Crous P.W."/>
            <person name="Fauchery L."/>
            <person name="Girlanda M."/>
            <person name="Hayes R.D."/>
            <person name="Keri Z."/>
            <person name="LaButti K."/>
            <person name="Lipzen A."/>
            <person name="Lombard V."/>
            <person name="Magnuson J."/>
            <person name="Maillard F."/>
            <person name="Murat C."/>
            <person name="Nolan M."/>
            <person name="Ohm R.A."/>
            <person name="Pangilinan J."/>
            <person name="Pereira M.F."/>
            <person name="Perotto S."/>
            <person name="Peter M."/>
            <person name="Pfister S."/>
            <person name="Riley R."/>
            <person name="Sitrit Y."/>
            <person name="Stielow J.B."/>
            <person name="Szollosi G."/>
            <person name="Zifcakova L."/>
            <person name="Stursova M."/>
            <person name="Spatafora J.W."/>
            <person name="Tedersoo L."/>
            <person name="Vaario L.M."/>
            <person name="Yamada A."/>
            <person name="Yan M."/>
            <person name="Wang P."/>
            <person name="Xu J."/>
            <person name="Bruns T."/>
            <person name="Baldrian P."/>
            <person name="Vilgalys R."/>
            <person name="Dunand C."/>
            <person name="Henrissat B."/>
            <person name="Grigoriev I.V."/>
            <person name="Hibbett D."/>
            <person name="Nagy L.G."/>
            <person name="Martin F.M."/>
        </authorList>
    </citation>
    <scope>NUCLEOTIDE SEQUENCE</scope>
    <source>
        <strain evidence="6">UH-Tt-Lm1</strain>
    </source>
</reference>
<dbReference type="Proteomes" id="UP000736335">
    <property type="component" value="Unassembled WGS sequence"/>
</dbReference>
<dbReference type="SUPFAM" id="SSF69065">
    <property type="entry name" value="RNase III domain-like"/>
    <property type="match status" value="1"/>
</dbReference>
<dbReference type="InterPro" id="IPR000999">
    <property type="entry name" value="RNase_III_dom"/>
</dbReference>
<proteinExistence type="predicted"/>
<keyword evidence="1 2" id="KW-0694">RNA-binding</keyword>
<dbReference type="AlphaFoldDB" id="A0A9P6L7F0"/>
<dbReference type="PROSITE" id="PS50137">
    <property type="entry name" value="DS_RBD"/>
    <property type="match status" value="1"/>
</dbReference>
<dbReference type="SMART" id="SM00358">
    <property type="entry name" value="DSRM"/>
    <property type="match status" value="1"/>
</dbReference>
<evidence type="ECO:0000256" key="2">
    <source>
        <dbReference type="PROSITE-ProRule" id="PRU00266"/>
    </source>
</evidence>
<dbReference type="OrthoDB" id="2392202at2759"/>
<feature type="domain" description="RNase III" evidence="5">
    <location>
        <begin position="1"/>
        <end position="128"/>
    </location>
</feature>
<feature type="compositionally biased region" description="Pro residues" evidence="3">
    <location>
        <begin position="150"/>
        <end position="160"/>
    </location>
</feature>
<dbReference type="GO" id="GO:0003723">
    <property type="term" value="F:RNA binding"/>
    <property type="evidence" value="ECO:0007669"/>
    <property type="project" value="UniProtKB-UniRule"/>
</dbReference>
<feature type="region of interest" description="Disordered" evidence="3">
    <location>
        <begin position="146"/>
        <end position="167"/>
    </location>
</feature>
<protein>
    <recommendedName>
        <fullName evidence="8">DRBM domain-containing protein</fullName>
    </recommendedName>
</protein>
<evidence type="ECO:0000313" key="6">
    <source>
        <dbReference type="EMBL" id="KAF9785504.1"/>
    </source>
</evidence>
<dbReference type="GO" id="GO:0004525">
    <property type="term" value="F:ribonuclease III activity"/>
    <property type="evidence" value="ECO:0007669"/>
    <property type="project" value="InterPro"/>
</dbReference>
<dbReference type="PROSITE" id="PS50142">
    <property type="entry name" value="RNASE_3_2"/>
    <property type="match status" value="1"/>
</dbReference>